<dbReference type="EMBL" id="JAZHBO010000002">
    <property type="protein sequence ID" value="MEF2155890.1"/>
    <property type="molecule type" value="Genomic_DNA"/>
</dbReference>
<protein>
    <submittedName>
        <fullName evidence="1">Pyrimidine dimer DNA glycosylase/endonuclease V</fullName>
    </submittedName>
</protein>
<evidence type="ECO:0000313" key="1">
    <source>
        <dbReference type="EMBL" id="MEF2155890.1"/>
    </source>
</evidence>
<name>A0ABU7UZC6_9GAMM</name>
<evidence type="ECO:0000313" key="2">
    <source>
        <dbReference type="Proteomes" id="UP001356170"/>
    </source>
</evidence>
<reference evidence="1 2" key="1">
    <citation type="submission" date="2024-01" db="EMBL/GenBank/DDBJ databases">
        <title>Novel species of the genus Luteimonas isolated from rivers.</title>
        <authorList>
            <person name="Lu H."/>
        </authorList>
    </citation>
    <scope>NUCLEOTIDE SEQUENCE [LARGE SCALE GENOMIC DNA]</scope>
    <source>
        <strain evidence="1 2">FXH3W</strain>
    </source>
</reference>
<dbReference type="Pfam" id="PF03013">
    <property type="entry name" value="Pyr_excise"/>
    <property type="match status" value="1"/>
</dbReference>
<comment type="caution">
    <text evidence="1">The sequence shown here is derived from an EMBL/GenBank/DDBJ whole genome shotgun (WGS) entry which is preliminary data.</text>
</comment>
<dbReference type="Proteomes" id="UP001356170">
    <property type="component" value="Unassembled WGS sequence"/>
</dbReference>
<organism evidence="1 2">
    <name type="scientific">Aquilutibacter rugosus</name>
    <dbReference type="NCBI Taxonomy" id="3115820"/>
    <lineage>
        <taxon>Bacteria</taxon>
        <taxon>Pseudomonadati</taxon>
        <taxon>Pseudomonadota</taxon>
        <taxon>Gammaproteobacteria</taxon>
        <taxon>Lysobacterales</taxon>
        <taxon>Lysobacteraceae</taxon>
        <taxon>Aquilutibacter</taxon>
    </lineage>
</organism>
<dbReference type="InterPro" id="IPR004260">
    <property type="entry name" value="Pyr-dimer_DNA_glycosylase"/>
</dbReference>
<keyword evidence="2" id="KW-1185">Reference proteome</keyword>
<proteinExistence type="predicted"/>
<sequence length="142" mass="16606">MRLWSLHPRYLDRQGLTALWREALLARHVLRGLTRGYRHHPQLQRFQSHAQPRRAISFYLSEIHAEALLRGYRFDRSKIGPVTAVEAIPVTDGQMAYEWEHLTRKLAGRSPAVHEQWLGEDIPSPHPLFYVVPGSVEPWERL</sequence>
<dbReference type="RefSeq" id="WP_331703875.1">
    <property type="nucleotide sequence ID" value="NZ_JAZHBO010000002.1"/>
</dbReference>
<accession>A0ABU7UZC6</accession>
<gene>
    <name evidence="1" type="ORF">V3390_06535</name>
</gene>